<name>A0AAU8IRI9_9ACTN</name>
<dbReference type="CDD" id="cd14490">
    <property type="entry name" value="CBM6-CBM35-CBM36_like_1"/>
    <property type="match status" value="1"/>
</dbReference>
<dbReference type="SMART" id="SM00606">
    <property type="entry name" value="CBD_IV"/>
    <property type="match status" value="1"/>
</dbReference>
<dbReference type="InterPro" id="IPR055149">
    <property type="entry name" value="Agl_cat_D2"/>
</dbReference>
<dbReference type="InterPro" id="IPR008979">
    <property type="entry name" value="Galactose-bd-like_sf"/>
</dbReference>
<dbReference type="Gene3D" id="2.60.120.260">
    <property type="entry name" value="Galactose-binding domain-like"/>
    <property type="match status" value="3"/>
</dbReference>
<dbReference type="PANTHER" id="PTHR43863:SF2">
    <property type="entry name" value="MALTASE-GLUCOAMYLASE"/>
    <property type="match status" value="1"/>
</dbReference>
<evidence type="ECO:0000313" key="3">
    <source>
        <dbReference type="EMBL" id="XCJ70669.1"/>
    </source>
</evidence>
<dbReference type="PANTHER" id="PTHR43863">
    <property type="entry name" value="HYDROLASE, PUTATIVE (AFU_ORTHOLOGUE AFUA_1G03140)-RELATED"/>
    <property type="match status" value="1"/>
</dbReference>
<dbReference type="InterPro" id="IPR012334">
    <property type="entry name" value="Pectin_lyas_fold"/>
</dbReference>
<evidence type="ECO:0000259" key="2">
    <source>
        <dbReference type="PROSITE" id="PS51175"/>
    </source>
</evidence>
<organism evidence="3">
    <name type="scientific">Streptomyces tabacisoli</name>
    <dbReference type="NCBI Taxonomy" id="3156398"/>
    <lineage>
        <taxon>Bacteria</taxon>
        <taxon>Bacillati</taxon>
        <taxon>Actinomycetota</taxon>
        <taxon>Actinomycetes</taxon>
        <taxon>Kitasatosporales</taxon>
        <taxon>Streptomycetaceae</taxon>
        <taxon>Streptomyces</taxon>
    </lineage>
</organism>
<dbReference type="PROSITE" id="PS51175">
    <property type="entry name" value="CBM6"/>
    <property type="match status" value="3"/>
</dbReference>
<dbReference type="Pfam" id="PF22816">
    <property type="entry name" value="CatAgl_D2"/>
    <property type="match status" value="1"/>
</dbReference>
<feature type="domain" description="CBM6" evidence="2">
    <location>
        <begin position="179"/>
        <end position="307"/>
    </location>
</feature>
<dbReference type="InterPro" id="IPR051816">
    <property type="entry name" value="Glycosyl_Hydrolase_31"/>
</dbReference>
<feature type="domain" description="CBM6" evidence="2">
    <location>
        <begin position="325"/>
        <end position="447"/>
    </location>
</feature>
<dbReference type="Pfam" id="PF22815">
    <property type="entry name" value="CatAgl_D1"/>
    <property type="match status" value="1"/>
</dbReference>
<dbReference type="InterPro" id="IPR011050">
    <property type="entry name" value="Pectin_lyase_fold/virulence"/>
</dbReference>
<accession>A0AAU8IRI9</accession>
<dbReference type="EMBL" id="CP159534">
    <property type="protein sequence ID" value="XCJ70669.1"/>
    <property type="molecule type" value="Genomic_DNA"/>
</dbReference>
<dbReference type="GO" id="GO:0030246">
    <property type="term" value="F:carbohydrate binding"/>
    <property type="evidence" value="ECO:0007669"/>
    <property type="project" value="InterPro"/>
</dbReference>
<dbReference type="KEGG" id="stac:ABII15_12090"/>
<sequence length="987" mass="100110">MPRTGSALRPERTRSRLLLVGTVLAVLCAALGGLGTPAVAASTTYQAESAALSGGAVVQSDHTGFTGGGFVGGYTDAAKGAATTTFTVTAASAGAHTAALRYANGTGSTQTLSLYVRGTKAGTVSLPATADWNTWSTVTSPVTLTAGSNTIGYVFGSADSGNVNLDALTLAAAPEAVDGRYEAESAALSGGTATETEHSGYQGTGYVGGYTDSHKGTAATTFTVTAAAAGSADVALRYANGTGSAKTLSVYVNGNKALTTTLAATADWNTWASRTESLTLKAGSNTVAYRFDSADSGNVNVDDITVSAGSTEPPGGGGGGAAPGKAYEAETAFVTGGPAKATALSGYSGSGYLTGFTAQGAETVIDTAVPAAGTYPLAVTYRNTTGSAQTLSLYLNGVRSRQLSLPAADGWAYVSVDAKLRGGLNLIGLRTESGDSGNIAVDSVSVDGGTALAAQGATLPYTEYRAADATTNGTKLAVSTSYPSLSAESTGRSAVKLTDTGQYVQITLTKPANALVVRYSVPDTASGSVTTAPLSLYAGSAKVTDLQTTNKFSWLYGAGYYDTNTPGNAGDSTGHHYFDEVRYLHTSTWPAGTVLKLQKDAGSTAASYTVDVVDTELVDPAATMPTGYVSAADYGVTPGAGDVTGALNSALSSAASAGKGLWLPSGTYSISGRVNLSGVALRGAGPWYTTLKSTAENGAGGLFSTGGRVQIADLSVFGDQTSRNNDSGAAAIEGSFASGSLIYNVWMEHTKVGLWARPGTGLLVSGVRVRDVFADGLHVHGGSDNTRIEQSHVRNTGDDSLALDTEDGNVTHSTVSHNTAQLPVQANGIGVYGGGDNTLENNAVSDTVAFGSGITISTYFGQGFSSDIYVRDNLLTRCGSYHINWATTIGALWIYADTADITQPVHVDGNTIKDSTYQGVLLSYAKKISNLSLDGNTITNAGTYGFDLNNVTGGMTVANTTVTARTGGLLNNSPGFTVTRGSGNSGF</sequence>
<keyword evidence="1" id="KW-0732">Signal</keyword>
<gene>
    <name evidence="3" type="ORF">ABII15_12090</name>
</gene>
<protein>
    <submittedName>
        <fullName evidence="3">CBM35 domain-containing protein</fullName>
    </submittedName>
</protein>
<dbReference type="InterPro" id="IPR006584">
    <property type="entry name" value="Cellulose-bd_IV"/>
</dbReference>
<dbReference type="Pfam" id="PF03422">
    <property type="entry name" value="CBM_6"/>
    <property type="match status" value="1"/>
</dbReference>
<dbReference type="Pfam" id="PF16990">
    <property type="entry name" value="CBM_35"/>
    <property type="match status" value="2"/>
</dbReference>
<dbReference type="Gene3D" id="2.160.20.10">
    <property type="entry name" value="Single-stranded right-handed beta-helix, Pectin lyase-like"/>
    <property type="match status" value="1"/>
</dbReference>
<dbReference type="SUPFAM" id="SSF49785">
    <property type="entry name" value="Galactose-binding domain-like"/>
    <property type="match status" value="3"/>
</dbReference>
<reference evidence="3" key="1">
    <citation type="submission" date="2024-06" db="EMBL/GenBank/DDBJ databases">
        <title>Streptomyces sp. strain HUAS MG91 genome sequences.</title>
        <authorList>
            <person name="Mo P."/>
        </authorList>
    </citation>
    <scope>NUCLEOTIDE SEQUENCE</scope>
    <source>
        <strain evidence="3">HUAS MG91</strain>
    </source>
</reference>
<evidence type="ECO:0000256" key="1">
    <source>
        <dbReference type="ARBA" id="ARBA00022729"/>
    </source>
</evidence>
<dbReference type="RefSeq" id="WP_353942308.1">
    <property type="nucleotide sequence ID" value="NZ_CP159534.1"/>
</dbReference>
<proteinExistence type="predicted"/>
<dbReference type="SUPFAM" id="SSF51126">
    <property type="entry name" value="Pectin lyase-like"/>
    <property type="match status" value="1"/>
</dbReference>
<dbReference type="InterPro" id="IPR033801">
    <property type="entry name" value="CBM6-CBM35-CBM36-like_1"/>
</dbReference>
<dbReference type="InterPro" id="IPR006626">
    <property type="entry name" value="PbH1"/>
</dbReference>
<dbReference type="InterPro" id="IPR005084">
    <property type="entry name" value="CBM6"/>
</dbReference>
<dbReference type="SMART" id="SM00710">
    <property type="entry name" value="PbH1"/>
    <property type="match status" value="9"/>
</dbReference>
<dbReference type="AlphaFoldDB" id="A0AAU8IRI9"/>
<dbReference type="CDD" id="cd04083">
    <property type="entry name" value="CBM35_Lmo2446-like"/>
    <property type="match status" value="2"/>
</dbReference>
<feature type="domain" description="CBM6" evidence="2">
    <location>
        <begin position="43"/>
        <end position="171"/>
    </location>
</feature>